<evidence type="ECO:0000259" key="2">
    <source>
        <dbReference type="Pfam" id="PF04389"/>
    </source>
</evidence>
<evidence type="ECO:0000313" key="3">
    <source>
        <dbReference type="EMBL" id="AYA37597.1"/>
    </source>
</evidence>
<feature type="signal peptide" evidence="1">
    <location>
        <begin position="1"/>
        <end position="19"/>
    </location>
</feature>
<dbReference type="GO" id="GO:0006508">
    <property type="term" value="P:proteolysis"/>
    <property type="evidence" value="ECO:0007669"/>
    <property type="project" value="InterPro"/>
</dbReference>
<feature type="domain" description="Peptidase M28" evidence="2">
    <location>
        <begin position="239"/>
        <end position="443"/>
    </location>
</feature>
<keyword evidence="1" id="KW-0732">Signal</keyword>
<dbReference type="PANTHER" id="PTHR12147:SF26">
    <property type="entry name" value="PEPTIDASE M28 DOMAIN-CONTAINING PROTEIN"/>
    <property type="match status" value="1"/>
</dbReference>
<keyword evidence="3" id="KW-0378">Hydrolase</keyword>
<dbReference type="GO" id="GO:0008235">
    <property type="term" value="F:metalloexopeptidase activity"/>
    <property type="evidence" value="ECO:0007669"/>
    <property type="project" value="InterPro"/>
</dbReference>
<dbReference type="PANTHER" id="PTHR12147">
    <property type="entry name" value="METALLOPEPTIDASE M28 FAMILY MEMBER"/>
    <property type="match status" value="1"/>
</dbReference>
<name>A0A3B7RTR5_9BACT</name>
<dbReference type="Gene3D" id="3.40.630.10">
    <property type="entry name" value="Zn peptidases"/>
    <property type="match status" value="1"/>
</dbReference>
<keyword evidence="4" id="KW-1185">Reference proteome</keyword>
<dbReference type="OrthoDB" id="844214at2"/>
<dbReference type="SUPFAM" id="SSF53187">
    <property type="entry name" value="Zn-dependent exopeptidases"/>
    <property type="match status" value="1"/>
</dbReference>
<dbReference type="KEGG" id="hyh:D3Y59_11380"/>
<dbReference type="AlphaFoldDB" id="A0A3B7RTR5"/>
<proteinExistence type="predicted"/>
<dbReference type="RefSeq" id="WP_119445164.1">
    <property type="nucleotide sequence ID" value="NZ_CP032317.1"/>
</dbReference>
<gene>
    <name evidence="3" type="ORF">D3Y59_11380</name>
</gene>
<reference evidence="3 4" key="1">
    <citation type="submission" date="2018-09" db="EMBL/GenBank/DDBJ databases">
        <title>Hymenobacter medium sp. nov., isolated from R2A medium.</title>
        <authorList>
            <person name="Yingchao G."/>
        </authorList>
    </citation>
    <scope>NUCLEOTIDE SEQUENCE [LARGE SCALE GENOMIC DNA]</scope>
    <source>
        <strain evidence="4">sh-6</strain>
    </source>
</reference>
<sequence length="465" mass="49628">MKHLLLGLALVGSVQAAVAQQKAAKAVKTNISATTVERVERTLADDKMRGRALNTGANDAAQFLAGEFKRIGLKPLDGLTSFEQKFQVFEINTASVQASLNGTAVPRENVVLMSGQEQVNWTSGQNGAPQAMVSAESQVNWAEGTGDNAPKVCVIGPQADFRKEVGPLLRAKGNTLVIIDPAHAAIFKRLAGQMQHSTFRSEKPQPYTAAFILAPGAVANGASYQLTGATSIKPLEIRNVVGVLPGRDKSKAAEQVVFSAHYDHIGYLPAVAGDSIANGADDDASGTTAVVVLAEHFKKAKNNARSLVFVAFTAEEIGGFGSQHFSKQLDPAKVVAMFNIEMIGKVSKFGPGTAFITGFDKSDFGQILQRNLQGSTFKFEPDPYPEQQLFYRSDNATLARLGVPAHSISTDQIPTDKLYHSVDDEVESLDLKNMTEVIKAIAQSATSIVSGQDTPTRIADAGTRK</sequence>
<protein>
    <submittedName>
        <fullName evidence="3">M20/M25/M40 family metallo-hydrolase</fullName>
    </submittedName>
</protein>
<evidence type="ECO:0000313" key="4">
    <source>
        <dbReference type="Proteomes" id="UP000262802"/>
    </source>
</evidence>
<dbReference type="Proteomes" id="UP000262802">
    <property type="component" value="Chromosome"/>
</dbReference>
<dbReference type="Pfam" id="PF04389">
    <property type="entry name" value="Peptidase_M28"/>
    <property type="match status" value="1"/>
</dbReference>
<dbReference type="InterPro" id="IPR007484">
    <property type="entry name" value="Peptidase_M28"/>
</dbReference>
<dbReference type="EMBL" id="CP032317">
    <property type="protein sequence ID" value="AYA37597.1"/>
    <property type="molecule type" value="Genomic_DNA"/>
</dbReference>
<evidence type="ECO:0000256" key="1">
    <source>
        <dbReference type="SAM" id="SignalP"/>
    </source>
</evidence>
<feature type="chain" id="PRO_5017631876" evidence="1">
    <location>
        <begin position="20"/>
        <end position="465"/>
    </location>
</feature>
<accession>A0A3B7RTR5</accession>
<organism evidence="3 4">
    <name type="scientific">Hymenobacter oligotrophus</name>
    <dbReference type="NCBI Taxonomy" id="2319843"/>
    <lineage>
        <taxon>Bacteria</taxon>
        <taxon>Pseudomonadati</taxon>
        <taxon>Bacteroidota</taxon>
        <taxon>Cytophagia</taxon>
        <taxon>Cytophagales</taxon>
        <taxon>Hymenobacteraceae</taxon>
        <taxon>Hymenobacter</taxon>
    </lineage>
</organism>
<dbReference type="InterPro" id="IPR045175">
    <property type="entry name" value="M28_fam"/>
</dbReference>